<evidence type="ECO:0000313" key="9">
    <source>
        <dbReference type="Proteomes" id="UP000324222"/>
    </source>
</evidence>
<evidence type="ECO:0000256" key="6">
    <source>
        <dbReference type="PROSITE-ProRule" id="PRU00042"/>
    </source>
</evidence>
<dbReference type="FunFam" id="3.30.160.60:FF:000910">
    <property type="entry name" value="Uncharacterized protein"/>
    <property type="match status" value="1"/>
</dbReference>
<proteinExistence type="predicted"/>
<gene>
    <name evidence="8" type="primary">REST_1</name>
    <name evidence="8" type="ORF">E2C01_010768</name>
</gene>
<dbReference type="PANTHER" id="PTHR23235">
    <property type="entry name" value="KRUEPPEL-LIKE TRANSCRIPTION FACTOR"/>
    <property type="match status" value="1"/>
</dbReference>
<evidence type="ECO:0000256" key="1">
    <source>
        <dbReference type="ARBA" id="ARBA00022723"/>
    </source>
</evidence>
<sequence>MKEHIRTHTGEKPFSCPHCPYRTAKNSDIHRHMQTHTGEKPFACSQCPFRTSRRVNLKNHLRTHSDGSSSKEFACPTCDYRCSRQWALTRHLQTHAHTCPYCQRGCWGLRDDHRLGFLKSEAHLPTLSPLTYHAKLLVDVNYYSPTVLAWL</sequence>
<comment type="caution">
    <text evidence="8">The sequence shown here is derived from an EMBL/GenBank/DDBJ whole genome shotgun (WGS) entry which is preliminary data.</text>
</comment>
<feature type="domain" description="C2H2-type" evidence="7">
    <location>
        <begin position="73"/>
        <end position="100"/>
    </location>
</feature>
<feature type="domain" description="C2H2-type" evidence="7">
    <location>
        <begin position="42"/>
        <end position="69"/>
    </location>
</feature>
<dbReference type="PANTHER" id="PTHR23235:SF142">
    <property type="entry name" value="ZINC FINGER PROTEIN 384"/>
    <property type="match status" value="1"/>
</dbReference>
<evidence type="ECO:0000256" key="3">
    <source>
        <dbReference type="ARBA" id="ARBA00022771"/>
    </source>
</evidence>
<dbReference type="GO" id="GO:0000981">
    <property type="term" value="F:DNA-binding transcription factor activity, RNA polymerase II-specific"/>
    <property type="evidence" value="ECO:0007669"/>
    <property type="project" value="TreeGrafter"/>
</dbReference>
<dbReference type="Pfam" id="PF00096">
    <property type="entry name" value="zf-C2H2"/>
    <property type="match status" value="3"/>
</dbReference>
<dbReference type="EMBL" id="VSRR010000629">
    <property type="protein sequence ID" value="MPC17899.1"/>
    <property type="molecule type" value="Genomic_DNA"/>
</dbReference>
<evidence type="ECO:0000256" key="2">
    <source>
        <dbReference type="ARBA" id="ARBA00022737"/>
    </source>
</evidence>
<dbReference type="GO" id="GO:0000978">
    <property type="term" value="F:RNA polymerase II cis-regulatory region sequence-specific DNA binding"/>
    <property type="evidence" value="ECO:0007669"/>
    <property type="project" value="TreeGrafter"/>
</dbReference>
<name>A0A5B7D9A7_PORTR</name>
<dbReference type="OrthoDB" id="8117402at2759"/>
<dbReference type="FunFam" id="3.30.160.60:FF:000100">
    <property type="entry name" value="Zinc finger 45-like"/>
    <property type="match status" value="1"/>
</dbReference>
<evidence type="ECO:0000256" key="5">
    <source>
        <dbReference type="ARBA" id="ARBA00023242"/>
    </source>
</evidence>
<accession>A0A5B7D9A7</accession>
<reference evidence="8 9" key="1">
    <citation type="submission" date="2019-05" db="EMBL/GenBank/DDBJ databases">
        <title>Another draft genome of Portunus trituberculatus and its Hox gene families provides insights of decapod evolution.</title>
        <authorList>
            <person name="Jeong J.-H."/>
            <person name="Song I."/>
            <person name="Kim S."/>
            <person name="Choi T."/>
            <person name="Kim D."/>
            <person name="Ryu S."/>
            <person name="Kim W."/>
        </authorList>
    </citation>
    <scope>NUCLEOTIDE SEQUENCE [LARGE SCALE GENOMIC DNA]</scope>
    <source>
        <tissue evidence="8">Muscle</tissue>
    </source>
</reference>
<dbReference type="SUPFAM" id="SSF57667">
    <property type="entry name" value="beta-beta-alpha zinc fingers"/>
    <property type="match status" value="2"/>
</dbReference>
<dbReference type="SMART" id="SM00355">
    <property type="entry name" value="ZnF_C2H2"/>
    <property type="match status" value="3"/>
</dbReference>
<dbReference type="InterPro" id="IPR013087">
    <property type="entry name" value="Znf_C2H2_type"/>
</dbReference>
<keyword evidence="9" id="KW-1185">Reference proteome</keyword>
<keyword evidence="2" id="KW-0677">Repeat</keyword>
<dbReference type="Gene3D" id="3.30.160.60">
    <property type="entry name" value="Classic Zinc Finger"/>
    <property type="match status" value="3"/>
</dbReference>
<dbReference type="GO" id="GO:0008270">
    <property type="term" value="F:zinc ion binding"/>
    <property type="evidence" value="ECO:0007669"/>
    <property type="project" value="UniProtKB-KW"/>
</dbReference>
<keyword evidence="1" id="KW-0479">Metal-binding</keyword>
<evidence type="ECO:0000256" key="4">
    <source>
        <dbReference type="ARBA" id="ARBA00022833"/>
    </source>
</evidence>
<keyword evidence="3 6" id="KW-0863">Zinc-finger</keyword>
<keyword evidence="5" id="KW-0539">Nucleus</keyword>
<evidence type="ECO:0000313" key="8">
    <source>
        <dbReference type="EMBL" id="MPC17899.1"/>
    </source>
</evidence>
<organism evidence="8 9">
    <name type="scientific">Portunus trituberculatus</name>
    <name type="common">Swimming crab</name>
    <name type="synonym">Neptunus trituberculatus</name>
    <dbReference type="NCBI Taxonomy" id="210409"/>
    <lineage>
        <taxon>Eukaryota</taxon>
        <taxon>Metazoa</taxon>
        <taxon>Ecdysozoa</taxon>
        <taxon>Arthropoda</taxon>
        <taxon>Crustacea</taxon>
        <taxon>Multicrustacea</taxon>
        <taxon>Malacostraca</taxon>
        <taxon>Eumalacostraca</taxon>
        <taxon>Eucarida</taxon>
        <taxon>Decapoda</taxon>
        <taxon>Pleocyemata</taxon>
        <taxon>Brachyura</taxon>
        <taxon>Eubrachyura</taxon>
        <taxon>Portunoidea</taxon>
        <taxon>Portunidae</taxon>
        <taxon>Portuninae</taxon>
        <taxon>Portunus</taxon>
    </lineage>
</organism>
<evidence type="ECO:0000259" key="7">
    <source>
        <dbReference type="PROSITE" id="PS50157"/>
    </source>
</evidence>
<feature type="domain" description="C2H2-type" evidence="7">
    <location>
        <begin position="14"/>
        <end position="41"/>
    </location>
</feature>
<dbReference type="AlphaFoldDB" id="A0A5B7D9A7"/>
<keyword evidence="4" id="KW-0862">Zinc</keyword>
<dbReference type="PROSITE" id="PS50157">
    <property type="entry name" value="ZINC_FINGER_C2H2_2"/>
    <property type="match status" value="3"/>
</dbReference>
<dbReference type="InterPro" id="IPR036236">
    <property type="entry name" value="Znf_C2H2_sf"/>
</dbReference>
<dbReference type="Proteomes" id="UP000324222">
    <property type="component" value="Unassembled WGS sequence"/>
</dbReference>
<dbReference type="PROSITE" id="PS00028">
    <property type="entry name" value="ZINC_FINGER_C2H2_1"/>
    <property type="match status" value="1"/>
</dbReference>
<protein>
    <submittedName>
        <fullName evidence="8">RE1-silencing transcription factor</fullName>
    </submittedName>
</protein>